<keyword evidence="1" id="KW-0472">Membrane</keyword>
<dbReference type="Gene3D" id="1.20.1070.10">
    <property type="entry name" value="Rhodopsin 7-helix transmembrane proteins"/>
    <property type="match status" value="1"/>
</dbReference>
<evidence type="ECO:0000313" key="4">
    <source>
        <dbReference type="WBParaSite" id="HPBE_0002498601-mRNA-1"/>
    </source>
</evidence>
<dbReference type="Proteomes" id="UP000050761">
    <property type="component" value="Unassembled WGS sequence"/>
</dbReference>
<keyword evidence="1" id="KW-1133">Transmembrane helix</keyword>
<keyword evidence="1" id="KW-0812">Transmembrane</keyword>
<evidence type="ECO:0000313" key="2">
    <source>
        <dbReference type="EMBL" id="VDP48423.1"/>
    </source>
</evidence>
<feature type="transmembrane region" description="Helical" evidence="1">
    <location>
        <begin position="44"/>
        <end position="65"/>
    </location>
</feature>
<reference evidence="4" key="2">
    <citation type="submission" date="2019-09" db="UniProtKB">
        <authorList>
            <consortium name="WormBaseParasite"/>
        </authorList>
    </citation>
    <scope>IDENTIFICATION</scope>
</reference>
<reference evidence="2 3" key="1">
    <citation type="submission" date="2018-11" db="EMBL/GenBank/DDBJ databases">
        <authorList>
            <consortium name="Pathogen Informatics"/>
        </authorList>
    </citation>
    <scope>NUCLEOTIDE SEQUENCE [LARGE SCALE GENOMIC DNA]</scope>
</reference>
<dbReference type="PANTHER" id="PTHR22718:SF11">
    <property type="entry name" value="7TM GPCR SERPENTINE RECEPTOR CLASS X (SRX) DOMAIN-CONTAINING PROTEIN"/>
    <property type="match status" value="1"/>
</dbReference>
<dbReference type="OrthoDB" id="5852115at2759"/>
<organism evidence="3 4">
    <name type="scientific">Heligmosomoides polygyrus</name>
    <name type="common">Parasitic roundworm</name>
    <dbReference type="NCBI Taxonomy" id="6339"/>
    <lineage>
        <taxon>Eukaryota</taxon>
        <taxon>Metazoa</taxon>
        <taxon>Ecdysozoa</taxon>
        <taxon>Nematoda</taxon>
        <taxon>Chromadorea</taxon>
        <taxon>Rhabditida</taxon>
        <taxon>Rhabditina</taxon>
        <taxon>Rhabditomorpha</taxon>
        <taxon>Strongyloidea</taxon>
        <taxon>Heligmosomidae</taxon>
        <taxon>Heligmosomoides</taxon>
    </lineage>
</organism>
<dbReference type="PANTHER" id="PTHR22718">
    <property type="entry name" value="SERPENTINE RECEPTOR, CLASS X"/>
    <property type="match status" value="1"/>
</dbReference>
<accession>A0A183GQL6</accession>
<feature type="transmembrane region" description="Helical" evidence="1">
    <location>
        <begin position="181"/>
        <end position="201"/>
    </location>
</feature>
<evidence type="ECO:0000313" key="3">
    <source>
        <dbReference type="Proteomes" id="UP000050761"/>
    </source>
</evidence>
<dbReference type="EMBL" id="UZAH01037183">
    <property type="protein sequence ID" value="VDP48423.1"/>
    <property type="molecule type" value="Genomic_DNA"/>
</dbReference>
<feature type="transmembrane region" description="Helical" evidence="1">
    <location>
        <begin position="141"/>
        <end position="161"/>
    </location>
</feature>
<keyword evidence="3" id="KW-1185">Reference proteome</keyword>
<feature type="transmembrane region" description="Helical" evidence="1">
    <location>
        <begin position="208"/>
        <end position="230"/>
    </location>
</feature>
<dbReference type="SUPFAM" id="SSF81321">
    <property type="entry name" value="Family A G protein-coupled receptor-like"/>
    <property type="match status" value="1"/>
</dbReference>
<protein>
    <submittedName>
        <fullName evidence="4">7TM_GPCR_Srx domain-containing protein</fullName>
    </submittedName>
</protein>
<accession>A0A3P8HQL2</accession>
<sequence>MVETSRILVGLFLLLESSTILALNVFVLTCIIKSRLHARKESSVYLLSAFNISSEICQLILHVLYVSPSFIVGSFFFDGPHSTGVTVMSVIFLGLWDLGSVTQILFATNRIILDQRVFSYAYLEVAGETVNLSMQYTELPLDLITSLYCGVSYIVLFAYIIKSGSQNDSVGRRELRYCVQFLLMFLTYTVAWVTFFAYPAIGIKAPEAYVITPAVVVLNGGVNSFIYLLLNKEIQCAANNLLGMKILRVEPSTNERNVWKTQVQPSAQLKPSSPRPA</sequence>
<gene>
    <name evidence="2" type="ORF">HPBE_LOCUS24985</name>
</gene>
<proteinExistence type="predicted"/>
<dbReference type="WBParaSite" id="HPBE_0002498601-mRNA-1">
    <property type="protein sequence ID" value="HPBE_0002498601-mRNA-1"/>
    <property type="gene ID" value="HPBE_0002498601"/>
</dbReference>
<dbReference type="AlphaFoldDB" id="A0A183GQL6"/>
<name>A0A183GQL6_HELPZ</name>
<feature type="transmembrane region" description="Helical" evidence="1">
    <location>
        <begin position="6"/>
        <end position="32"/>
    </location>
</feature>
<evidence type="ECO:0000256" key="1">
    <source>
        <dbReference type="SAM" id="Phobius"/>
    </source>
</evidence>